<evidence type="ECO:0000256" key="1">
    <source>
        <dbReference type="SAM" id="Phobius"/>
    </source>
</evidence>
<feature type="transmembrane region" description="Helical" evidence="1">
    <location>
        <begin position="194"/>
        <end position="213"/>
    </location>
</feature>
<protein>
    <submittedName>
        <fullName evidence="2">Uncharacterized protein</fullName>
    </submittedName>
</protein>
<feature type="transmembrane region" description="Helical" evidence="1">
    <location>
        <begin position="143"/>
        <end position="161"/>
    </location>
</feature>
<organism evidence="2 3">
    <name type="scientific">Hallella colorans</name>
    <dbReference type="NCBI Taxonomy" id="1703337"/>
    <lineage>
        <taxon>Bacteria</taxon>
        <taxon>Pseudomonadati</taxon>
        <taxon>Bacteroidota</taxon>
        <taxon>Bacteroidia</taxon>
        <taxon>Bacteroidales</taxon>
        <taxon>Prevotellaceae</taxon>
        <taxon>Hallella</taxon>
    </lineage>
</organism>
<dbReference type="EMBL" id="QENY01000026">
    <property type="protein sequence ID" value="PVX48441.1"/>
    <property type="molecule type" value="Genomic_DNA"/>
</dbReference>
<feature type="transmembrane region" description="Helical" evidence="1">
    <location>
        <begin position="173"/>
        <end position="188"/>
    </location>
</feature>
<keyword evidence="1" id="KW-0812">Transmembrane</keyword>
<gene>
    <name evidence="2" type="ORF">C7379_1267</name>
</gene>
<dbReference type="AlphaFoldDB" id="A0A2U0TXX8"/>
<comment type="caution">
    <text evidence="2">The sequence shown here is derived from an EMBL/GenBank/DDBJ whole genome shotgun (WGS) entry which is preliminary data.</text>
</comment>
<proteinExistence type="predicted"/>
<feature type="transmembrane region" description="Helical" evidence="1">
    <location>
        <begin position="6"/>
        <end position="25"/>
    </location>
</feature>
<reference evidence="2 3" key="1">
    <citation type="submission" date="2018-05" db="EMBL/GenBank/DDBJ databases">
        <title>Genomic Encyclopedia of Type Strains, Phase IV (KMG-IV): sequencing the most valuable type-strain genomes for metagenomic binning, comparative biology and taxonomic classification.</title>
        <authorList>
            <person name="Goeker M."/>
        </authorList>
    </citation>
    <scope>NUCLEOTIDE SEQUENCE [LARGE SCALE GENOMIC DNA]</scope>
    <source>
        <strain evidence="2 3">DSM 100333</strain>
    </source>
</reference>
<evidence type="ECO:0000313" key="3">
    <source>
        <dbReference type="Proteomes" id="UP000245870"/>
    </source>
</evidence>
<feature type="transmembrane region" description="Helical" evidence="1">
    <location>
        <begin position="76"/>
        <end position="95"/>
    </location>
</feature>
<evidence type="ECO:0000313" key="2">
    <source>
        <dbReference type="EMBL" id="PVX48441.1"/>
    </source>
</evidence>
<sequence>MVMLILKLILFVVLTTIPFLYHFLIKPRRESVKNYRNVFAAAQPHMSKIKKLAWRLGTYIINFYDKMKHREKPRKFFTLLILLFLLGIQGVDNFASGEVAATYKTMAKEKRLEQLSISGKKTAAPFMQRKMNNYLYPFLTRPVIYLLTFGITLLFFSYKLANRIFTEIHNSKKILIAISCIIILFSFFDEGRYILLSEVLYVITMAALFYPNFQDFEAPKGRKTIPQKYMEERKAA</sequence>
<keyword evidence="1" id="KW-0472">Membrane</keyword>
<keyword evidence="1" id="KW-1133">Transmembrane helix</keyword>
<dbReference type="Proteomes" id="UP000245870">
    <property type="component" value="Unassembled WGS sequence"/>
</dbReference>
<accession>A0A2U0TXX8</accession>
<keyword evidence="3" id="KW-1185">Reference proteome</keyword>
<name>A0A2U0TXX8_9BACT</name>